<dbReference type="Proteomes" id="UP000228621">
    <property type="component" value="Unassembled WGS sequence"/>
</dbReference>
<dbReference type="EMBL" id="NKHF01000084">
    <property type="protein sequence ID" value="PCK30466.1"/>
    <property type="molecule type" value="Genomic_DNA"/>
</dbReference>
<dbReference type="RefSeq" id="WP_099643359.1">
    <property type="nucleotide sequence ID" value="NZ_NKHF01000084.1"/>
</dbReference>
<accession>A0A2A5JM15</accession>
<feature type="domain" description="DUF4376" evidence="1">
    <location>
        <begin position="149"/>
        <end position="205"/>
    </location>
</feature>
<dbReference type="OrthoDB" id="6288705at2"/>
<organism evidence="2 3">
    <name type="scientific">Pseudoalteromonas piscicida</name>
    <dbReference type="NCBI Taxonomy" id="43662"/>
    <lineage>
        <taxon>Bacteria</taxon>
        <taxon>Pseudomonadati</taxon>
        <taxon>Pseudomonadota</taxon>
        <taxon>Gammaproteobacteria</taxon>
        <taxon>Alteromonadales</taxon>
        <taxon>Pseudoalteromonadaceae</taxon>
        <taxon>Pseudoalteromonas</taxon>
    </lineage>
</organism>
<sequence length="212" mass="23835">MTSNLLQPIAEFIQRDDNEQPVLNEQSLPILLSKPDTKTTADIERLIALGKPQHVIERFAELVNLGEQWDFAFNYVEYLKQLAQVEAFNADLPVIGQDENGVDILAEPIALPVAPEKPAVKTVEEVLAPYARTLFKMQRAEKVSNITVEVDGMVFDGDETSQARMARAIVLMTRSDEKTLWVLADNTQVEVTKVQLKQACMLAAKRQTELWV</sequence>
<evidence type="ECO:0000313" key="3">
    <source>
        <dbReference type="Proteomes" id="UP000228621"/>
    </source>
</evidence>
<dbReference type="Pfam" id="PF14301">
    <property type="entry name" value="DUF4376"/>
    <property type="match status" value="1"/>
</dbReference>
<proteinExistence type="predicted"/>
<dbReference type="AlphaFoldDB" id="A0A2A5JM15"/>
<dbReference type="InterPro" id="IPR025484">
    <property type="entry name" value="DUF4376"/>
</dbReference>
<keyword evidence="3" id="KW-1185">Reference proteome</keyword>
<protein>
    <recommendedName>
        <fullName evidence="1">DUF4376 domain-containing protein</fullName>
    </recommendedName>
</protein>
<gene>
    <name evidence="2" type="ORF">CEX98_17750</name>
</gene>
<name>A0A2A5JM15_PSEO7</name>
<comment type="caution">
    <text evidence="2">The sequence shown here is derived from an EMBL/GenBank/DDBJ whole genome shotgun (WGS) entry which is preliminary data.</text>
</comment>
<reference evidence="3" key="1">
    <citation type="journal article" date="2019" name="Genome Announc.">
        <title>Draft Genome Sequence of Pseudoalteromonas piscicida Strain 36Y ROTHPW, an Hypersaline Seawater Isolate from the South Coast of Sonora, Mexico.</title>
        <authorList>
            <person name="Sanchez-Diaz R."/>
            <person name="Molina-Garza Z.J."/>
            <person name="Cruz-Suarez L.E."/>
            <person name="Selvin J."/>
            <person name="Kiran G.S."/>
            <person name="Ibarra-Gamez J.C."/>
            <person name="Gomez-Gil B."/>
            <person name="Galaviz-Silva L."/>
        </authorList>
    </citation>
    <scope>NUCLEOTIDE SEQUENCE [LARGE SCALE GENOMIC DNA]</scope>
    <source>
        <strain evidence="3">36Y_RITHPW</strain>
    </source>
</reference>
<evidence type="ECO:0000313" key="2">
    <source>
        <dbReference type="EMBL" id="PCK30466.1"/>
    </source>
</evidence>
<evidence type="ECO:0000259" key="1">
    <source>
        <dbReference type="Pfam" id="PF14301"/>
    </source>
</evidence>